<accession>A0A0X3U1G6</accession>
<dbReference type="Pfam" id="PF13302">
    <property type="entry name" value="Acetyltransf_3"/>
    <property type="match status" value="1"/>
</dbReference>
<dbReference type="EMBL" id="LQBQ01000012">
    <property type="protein sequence ID" value="KUJ80736.1"/>
    <property type="molecule type" value="Genomic_DNA"/>
</dbReference>
<dbReference type="OrthoDB" id="6293260at2"/>
<dbReference type="InterPro" id="IPR000182">
    <property type="entry name" value="GNAT_dom"/>
</dbReference>
<comment type="caution">
    <text evidence="2">The sequence shown here is derived from an EMBL/GenBank/DDBJ whole genome shotgun (WGS) entry which is preliminary data.</text>
</comment>
<sequence length="179" mass="19973">MIRSTPILNTARLTLCAMRPEDFTRFAEIWADPRVVRQTRGRPLTRGEAWGEFLRNAGHWNMTGFGHWAVVQQSNRQMVGQAGFLYGNRCLGEDFDAFPEAGCVLAPEVQGGGLGFEAAQAAHDWFDRVIPGPLVALTDVLNTVSINLANKLGYRPMRETEHDGRTVLLLRRDGPPVRN</sequence>
<gene>
    <name evidence="2" type="ORF">AVO45_06810</name>
</gene>
<evidence type="ECO:0000313" key="3">
    <source>
        <dbReference type="Proteomes" id="UP000053791"/>
    </source>
</evidence>
<dbReference type="PANTHER" id="PTHR43792:SF1">
    <property type="entry name" value="N-ACETYLTRANSFERASE DOMAIN-CONTAINING PROTEIN"/>
    <property type="match status" value="1"/>
</dbReference>
<keyword evidence="3" id="KW-1185">Reference proteome</keyword>
<keyword evidence="2" id="KW-0808">Transferase</keyword>
<dbReference type="Gene3D" id="3.40.630.30">
    <property type="match status" value="1"/>
</dbReference>
<evidence type="ECO:0000313" key="2">
    <source>
        <dbReference type="EMBL" id="KUJ80736.1"/>
    </source>
</evidence>
<dbReference type="InterPro" id="IPR051531">
    <property type="entry name" value="N-acetyltransferase"/>
</dbReference>
<dbReference type="AlphaFoldDB" id="A0A0X3U1G6"/>
<evidence type="ECO:0000259" key="1">
    <source>
        <dbReference type="PROSITE" id="PS51186"/>
    </source>
</evidence>
<dbReference type="RefSeq" id="WP_068346307.1">
    <property type="nucleotide sequence ID" value="NZ_LQBQ01000012.1"/>
</dbReference>
<organism evidence="2 3">
    <name type="scientific">Ruegeria marisrubri</name>
    <dbReference type="NCBI Taxonomy" id="1685379"/>
    <lineage>
        <taxon>Bacteria</taxon>
        <taxon>Pseudomonadati</taxon>
        <taxon>Pseudomonadota</taxon>
        <taxon>Alphaproteobacteria</taxon>
        <taxon>Rhodobacterales</taxon>
        <taxon>Roseobacteraceae</taxon>
        <taxon>Ruegeria</taxon>
    </lineage>
</organism>
<name>A0A0X3U1G6_9RHOB</name>
<dbReference type="PANTHER" id="PTHR43792">
    <property type="entry name" value="GNAT FAMILY, PUTATIVE (AFU_ORTHOLOGUE AFUA_3G00765)-RELATED-RELATED"/>
    <property type="match status" value="1"/>
</dbReference>
<dbReference type="Proteomes" id="UP000053791">
    <property type="component" value="Unassembled WGS sequence"/>
</dbReference>
<proteinExistence type="predicted"/>
<reference evidence="3" key="1">
    <citation type="submission" date="2015-12" db="EMBL/GenBank/DDBJ databases">
        <authorList>
            <person name="Zhang G."/>
            <person name="Stingl U."/>
        </authorList>
    </citation>
    <scope>NUCLEOTIDE SEQUENCE [LARGE SCALE GENOMIC DNA]</scope>
    <source>
        <strain evidence="3">ZGT118</strain>
    </source>
</reference>
<protein>
    <submittedName>
        <fullName evidence="2">Acetyltransferase</fullName>
    </submittedName>
</protein>
<feature type="domain" description="N-acetyltransferase" evidence="1">
    <location>
        <begin position="13"/>
        <end position="175"/>
    </location>
</feature>
<dbReference type="GO" id="GO:0016747">
    <property type="term" value="F:acyltransferase activity, transferring groups other than amino-acyl groups"/>
    <property type="evidence" value="ECO:0007669"/>
    <property type="project" value="InterPro"/>
</dbReference>
<dbReference type="PROSITE" id="PS51186">
    <property type="entry name" value="GNAT"/>
    <property type="match status" value="1"/>
</dbReference>
<dbReference type="SUPFAM" id="SSF55729">
    <property type="entry name" value="Acyl-CoA N-acyltransferases (Nat)"/>
    <property type="match status" value="1"/>
</dbReference>
<dbReference type="STRING" id="1685379.AVO45_06810"/>
<dbReference type="InterPro" id="IPR016181">
    <property type="entry name" value="Acyl_CoA_acyltransferase"/>
</dbReference>